<sequence>MKTTKELDQKINEFPGELSKLAKLLMDDIQGGNLSNNQIEERIRQEIKELVLEDVKE</sequence>
<comment type="caution">
    <text evidence="1">The sequence shown here is derived from an EMBL/GenBank/DDBJ whole genome shotgun (WGS) entry which is preliminary data.</text>
</comment>
<evidence type="ECO:0000313" key="1">
    <source>
        <dbReference type="EMBL" id="MFD1039255.1"/>
    </source>
</evidence>
<protein>
    <submittedName>
        <fullName evidence="1">Uncharacterized protein</fullName>
    </submittedName>
</protein>
<evidence type="ECO:0000313" key="2">
    <source>
        <dbReference type="Proteomes" id="UP001597040"/>
    </source>
</evidence>
<name>A0ABW3LLI9_9BACI</name>
<keyword evidence="2" id="KW-1185">Reference proteome</keyword>
<reference evidence="2" key="1">
    <citation type="journal article" date="2019" name="Int. J. Syst. Evol. Microbiol.">
        <title>The Global Catalogue of Microorganisms (GCM) 10K type strain sequencing project: providing services to taxonomists for standard genome sequencing and annotation.</title>
        <authorList>
            <consortium name="The Broad Institute Genomics Platform"/>
            <consortium name="The Broad Institute Genome Sequencing Center for Infectious Disease"/>
            <person name="Wu L."/>
            <person name="Ma J."/>
        </authorList>
    </citation>
    <scope>NUCLEOTIDE SEQUENCE [LARGE SCALE GENOMIC DNA]</scope>
    <source>
        <strain evidence="2">CCUG 56754</strain>
    </source>
</reference>
<accession>A0ABW3LLI9</accession>
<gene>
    <name evidence="1" type="ORF">ACFQ3N_12755</name>
</gene>
<organism evidence="1 2">
    <name type="scientific">Virgibacillus byunsanensis</name>
    <dbReference type="NCBI Taxonomy" id="570945"/>
    <lineage>
        <taxon>Bacteria</taxon>
        <taxon>Bacillati</taxon>
        <taxon>Bacillota</taxon>
        <taxon>Bacilli</taxon>
        <taxon>Bacillales</taxon>
        <taxon>Bacillaceae</taxon>
        <taxon>Virgibacillus</taxon>
    </lineage>
</organism>
<proteinExistence type="predicted"/>
<dbReference type="Proteomes" id="UP001597040">
    <property type="component" value="Unassembled WGS sequence"/>
</dbReference>
<dbReference type="EMBL" id="JBHTKJ010000034">
    <property type="protein sequence ID" value="MFD1039255.1"/>
    <property type="molecule type" value="Genomic_DNA"/>
</dbReference>
<dbReference type="RefSeq" id="WP_390362916.1">
    <property type="nucleotide sequence ID" value="NZ_JBHTKJ010000034.1"/>
</dbReference>